<proteinExistence type="predicted"/>
<feature type="transmembrane region" description="Helical" evidence="2">
    <location>
        <begin position="53"/>
        <end position="73"/>
    </location>
</feature>
<evidence type="ECO:0000256" key="1">
    <source>
        <dbReference type="SAM" id="MobiDB-lite"/>
    </source>
</evidence>
<feature type="domain" description="DUF2070" evidence="3">
    <location>
        <begin position="299"/>
        <end position="576"/>
    </location>
</feature>
<organism evidence="4 5">
    <name type="scientific">Halorubrum distributum JCM 13561</name>
    <dbReference type="NCBI Taxonomy" id="1227483"/>
    <lineage>
        <taxon>Archaea</taxon>
        <taxon>Methanobacteriati</taxon>
        <taxon>Methanobacteriota</taxon>
        <taxon>Stenosarchaea group</taxon>
        <taxon>Halobacteria</taxon>
        <taxon>Halobacteriales</taxon>
        <taxon>Haloferacaceae</taxon>
        <taxon>Halorubrum</taxon>
        <taxon>Halorubrum distributum group</taxon>
    </lineage>
</organism>
<dbReference type="PATRIC" id="fig|1227483.3.peg.308"/>
<accession>M0P2C0</accession>
<reference evidence="4 5" key="1">
    <citation type="journal article" date="2014" name="PLoS Genet.">
        <title>Phylogenetically driven sequencing of extremely halophilic archaea reveals strategies for static and dynamic osmo-response.</title>
        <authorList>
            <person name="Becker E.A."/>
            <person name="Seitzer P.M."/>
            <person name="Tritt A."/>
            <person name="Larsen D."/>
            <person name="Krusor M."/>
            <person name="Yao A.I."/>
            <person name="Wu D."/>
            <person name="Madern D."/>
            <person name="Eisen J.A."/>
            <person name="Darling A.E."/>
            <person name="Facciotti M.T."/>
        </authorList>
    </citation>
    <scope>NUCLEOTIDE SEQUENCE [LARGE SCALE GENOMIC DNA]</scope>
    <source>
        <strain evidence="4 5">JCM 13561</strain>
    </source>
</reference>
<keyword evidence="2" id="KW-0812">Transmembrane</keyword>
<feature type="transmembrane region" description="Helical" evidence="2">
    <location>
        <begin position="112"/>
        <end position="131"/>
    </location>
</feature>
<feature type="domain" description="DUF2070" evidence="3">
    <location>
        <begin position="8"/>
        <end position="270"/>
    </location>
</feature>
<comment type="caution">
    <text evidence="4">The sequence shown here is derived from an EMBL/GenBank/DDBJ whole genome shotgun (WGS) entry which is preliminary data.</text>
</comment>
<feature type="transmembrane region" description="Helical" evidence="2">
    <location>
        <begin position="143"/>
        <end position="162"/>
    </location>
</feature>
<sequence length="580" mass="63285">MGADNVDAFQRFIFSVPRLRIQAVALVLLSAVYGVATFAGIRLFTPFAPDPSRIVPVAALIFLIPFVVAAELFPRVLDGYPRPWSYFLALTSQFVLFVYALVLTGANNVGNAWSIIWLSFITLYLINILVLVVSTGIDRSDRILLVSLVEPAALITAFYALGGSDLGFSTYRHVFAFASLLIAAGFLVLVLLVVDYLIKSNTDVSAFALTSGLLRNDRESLDLGVEARPSVETFAVDNGDRLTVAAPWVHPGPLGGFGGGQLSGNLIDALNDGREADGGERDRDEAATDGGVGVAADGSAGFFFHVPCTHKEDLSNPADAERILDAVAAPERTERTSRLVTESYGEREGYADVRFHGRRIGDKEVIVLHGEGIDDYDTGVFMRDVDNDEVLLIDQHRHDIQNGPDVEIQYGSAEADRLKRAFDEFRERLADAELADDYAAGFAVTRTGQDALAMVEAVDGQEVLWIGVDTNGLTPDVRATADAYREEFDAVIPFSTDTHASIHELANMRESDVDAIERAVDRAVDDVAPATVGFESRRTEPVKLLKNDYNGLVFSVNILIRLTIISLVTLYALLVLWLFF</sequence>
<keyword evidence="2" id="KW-1133">Transmembrane helix</keyword>
<dbReference type="AlphaFoldDB" id="M0P2C0"/>
<keyword evidence="2" id="KW-0472">Membrane</keyword>
<feature type="transmembrane region" description="Helical" evidence="2">
    <location>
        <begin position="174"/>
        <end position="198"/>
    </location>
</feature>
<evidence type="ECO:0000313" key="5">
    <source>
        <dbReference type="Proteomes" id="UP000011581"/>
    </source>
</evidence>
<name>M0P2C0_9EURY</name>
<evidence type="ECO:0000256" key="2">
    <source>
        <dbReference type="SAM" id="Phobius"/>
    </source>
</evidence>
<feature type="region of interest" description="Disordered" evidence="1">
    <location>
        <begin position="271"/>
        <end position="290"/>
    </location>
</feature>
<feature type="transmembrane region" description="Helical" evidence="2">
    <location>
        <begin position="552"/>
        <end position="579"/>
    </location>
</feature>
<protein>
    <submittedName>
        <fullName evidence="4">Membrane protein-like protein</fullName>
    </submittedName>
</protein>
<dbReference type="Pfam" id="PF09843">
    <property type="entry name" value="DUF2070"/>
    <property type="match status" value="2"/>
</dbReference>
<dbReference type="Proteomes" id="UP000011581">
    <property type="component" value="Unassembled WGS sequence"/>
</dbReference>
<dbReference type="RefSeq" id="WP_008364784.1">
    <property type="nucleotide sequence ID" value="NZ_AOJF01000022.1"/>
</dbReference>
<gene>
    <name evidence="4" type="ORF">C470_01665</name>
</gene>
<evidence type="ECO:0000259" key="3">
    <source>
        <dbReference type="Pfam" id="PF09843"/>
    </source>
</evidence>
<evidence type="ECO:0000313" key="4">
    <source>
        <dbReference type="EMBL" id="EMA63978.1"/>
    </source>
</evidence>
<dbReference type="EMBL" id="AOJF01000022">
    <property type="protein sequence ID" value="EMA63978.1"/>
    <property type="molecule type" value="Genomic_DNA"/>
</dbReference>
<feature type="compositionally biased region" description="Basic and acidic residues" evidence="1">
    <location>
        <begin position="271"/>
        <end position="286"/>
    </location>
</feature>
<feature type="transmembrane region" description="Helical" evidence="2">
    <location>
        <begin position="85"/>
        <end position="106"/>
    </location>
</feature>
<dbReference type="InterPro" id="IPR019204">
    <property type="entry name" value="DUF2070_membrane"/>
</dbReference>
<feature type="transmembrane region" description="Helical" evidence="2">
    <location>
        <begin position="21"/>
        <end position="41"/>
    </location>
</feature>